<evidence type="ECO:0000256" key="2">
    <source>
        <dbReference type="ARBA" id="ARBA00022737"/>
    </source>
</evidence>
<dbReference type="InterPro" id="IPR001190">
    <property type="entry name" value="SRCR"/>
</dbReference>
<dbReference type="AlphaFoldDB" id="A0A669QNM9"/>
<dbReference type="Ensembl" id="ENSPCLT00000026694.1">
    <property type="protein sequence ID" value="ENSPCLP00000019823.1"/>
    <property type="gene ID" value="ENSPCLG00000016813.1"/>
</dbReference>
<keyword evidence="3 5" id="KW-1015">Disulfide bond</keyword>
<dbReference type="FunFam" id="3.10.250.10:FF:000004">
    <property type="entry name" value="Scavenger receptor cysteine-rich type 1 protein M130"/>
    <property type="match status" value="1"/>
</dbReference>
<dbReference type="GO" id="GO:0004720">
    <property type="term" value="F:protein-lysine 6-oxidase activity"/>
    <property type="evidence" value="ECO:0007669"/>
    <property type="project" value="TreeGrafter"/>
</dbReference>
<dbReference type="PANTHER" id="PTHR45817">
    <property type="entry name" value="LYSYL OXIDASE-LIKE-RELATED"/>
    <property type="match status" value="1"/>
</dbReference>
<name>A0A669QNM9_PHACC</name>
<keyword evidence="9" id="KW-1185">Reference proteome</keyword>
<dbReference type="Pfam" id="PF00530">
    <property type="entry name" value="SRCR"/>
    <property type="match status" value="1"/>
</dbReference>
<dbReference type="InterPro" id="IPR050912">
    <property type="entry name" value="LOX-like_protein"/>
</dbReference>
<dbReference type="Proteomes" id="UP000472261">
    <property type="component" value="Unplaced"/>
</dbReference>
<feature type="chain" id="PRO_5025589728" description="SRCR domain-containing protein" evidence="6">
    <location>
        <begin position="33"/>
        <end position="400"/>
    </location>
</feature>
<evidence type="ECO:0000313" key="8">
    <source>
        <dbReference type="Ensembl" id="ENSPCLP00000019823.1"/>
    </source>
</evidence>
<dbReference type="PANTHER" id="PTHR45817:SF9">
    <property type="entry name" value="SRCR DOMAIN-CONTAINING PROTEIN"/>
    <property type="match status" value="1"/>
</dbReference>
<reference evidence="8" key="2">
    <citation type="submission" date="2025-09" db="UniProtKB">
        <authorList>
            <consortium name="Ensembl"/>
        </authorList>
    </citation>
    <scope>IDENTIFICATION</scope>
</reference>
<keyword evidence="4" id="KW-0325">Glycoprotein</keyword>
<organism evidence="8 9">
    <name type="scientific">Phasianus colchicus</name>
    <name type="common">Common pheasant</name>
    <dbReference type="NCBI Taxonomy" id="9054"/>
    <lineage>
        <taxon>Eukaryota</taxon>
        <taxon>Metazoa</taxon>
        <taxon>Chordata</taxon>
        <taxon>Craniata</taxon>
        <taxon>Vertebrata</taxon>
        <taxon>Euteleostomi</taxon>
        <taxon>Archelosauria</taxon>
        <taxon>Archosauria</taxon>
        <taxon>Dinosauria</taxon>
        <taxon>Saurischia</taxon>
        <taxon>Theropoda</taxon>
        <taxon>Coelurosauria</taxon>
        <taxon>Aves</taxon>
        <taxon>Neognathae</taxon>
        <taxon>Galloanserae</taxon>
        <taxon>Galliformes</taxon>
        <taxon>Phasianidae</taxon>
        <taxon>Phasianinae</taxon>
        <taxon>Phasianus</taxon>
    </lineage>
</organism>
<feature type="domain" description="SRCR" evidence="7">
    <location>
        <begin position="58"/>
        <end position="156"/>
    </location>
</feature>
<evidence type="ECO:0000256" key="6">
    <source>
        <dbReference type="SAM" id="SignalP"/>
    </source>
</evidence>
<dbReference type="PRINTS" id="PR00258">
    <property type="entry name" value="SPERACTRCPTR"/>
</dbReference>
<dbReference type="InterPro" id="IPR036772">
    <property type="entry name" value="SRCR-like_dom_sf"/>
</dbReference>
<dbReference type="Gene3D" id="3.10.250.10">
    <property type="entry name" value="SRCR-like domain"/>
    <property type="match status" value="1"/>
</dbReference>
<dbReference type="SUPFAM" id="SSF56487">
    <property type="entry name" value="SRCR-like"/>
    <property type="match status" value="1"/>
</dbReference>
<protein>
    <recommendedName>
        <fullName evidence="7">SRCR domain-containing protein</fullName>
    </recommendedName>
</protein>
<comment type="caution">
    <text evidence="5">Lacks conserved residue(s) required for the propagation of feature annotation.</text>
</comment>
<evidence type="ECO:0000256" key="5">
    <source>
        <dbReference type="PROSITE-ProRule" id="PRU00196"/>
    </source>
</evidence>
<accession>A0A669QNM9</accession>
<evidence type="ECO:0000259" key="7">
    <source>
        <dbReference type="PROSITE" id="PS50287"/>
    </source>
</evidence>
<feature type="signal peptide" evidence="6">
    <location>
        <begin position="1"/>
        <end position="32"/>
    </location>
</feature>
<evidence type="ECO:0000256" key="3">
    <source>
        <dbReference type="ARBA" id="ARBA00023157"/>
    </source>
</evidence>
<feature type="disulfide bond" evidence="5">
    <location>
        <begin position="127"/>
        <end position="137"/>
    </location>
</feature>
<keyword evidence="1 6" id="KW-0732">Signal</keyword>
<dbReference type="SMART" id="SM00202">
    <property type="entry name" value="SR"/>
    <property type="match status" value="1"/>
</dbReference>
<dbReference type="GO" id="GO:0005615">
    <property type="term" value="C:extracellular space"/>
    <property type="evidence" value="ECO:0007669"/>
    <property type="project" value="TreeGrafter"/>
</dbReference>
<evidence type="ECO:0000256" key="1">
    <source>
        <dbReference type="ARBA" id="ARBA00022729"/>
    </source>
</evidence>
<reference evidence="8" key="1">
    <citation type="submission" date="2025-08" db="UniProtKB">
        <authorList>
            <consortium name="Ensembl"/>
        </authorList>
    </citation>
    <scope>IDENTIFICATION</scope>
</reference>
<dbReference type="PROSITE" id="PS50287">
    <property type="entry name" value="SRCR_2"/>
    <property type="match status" value="1"/>
</dbReference>
<keyword evidence="2" id="KW-0677">Repeat</keyword>
<feature type="disulfide bond" evidence="5">
    <location>
        <begin position="83"/>
        <end position="147"/>
    </location>
</feature>
<sequence length="400" mass="41905">MRLPCGTVTFGAGVPTMALMIMTLLWSAKVRAGDMQHCGEATAHIPQPSSPPLLAGFSRLAGGDSECSGRLEVRQGRTWVSVCHGHVDLRAAQIVCREQGCGTAMKLKEVVDFQAVAGPFYDGAFKCKSTEPLLSACTQQPPHIQNCTQPTAIICSRKCKGCGYASAPCSVECSGGPSFHQPLSLLQHTLGSGLWMEAQSALGGWRWRHEGCGGPCVPLPGTCLMPTSSATTWAVALLSLCPHQAILGPGQGYCCRMPSDAVGVSGTRASATWRCWDSPPAPPGTLLPSTAQVGVETIESSRWGALPDPKTQPCCCRCHRTPAASQWGEPVRWTAGGGRTPRCLGPCVCGAVGQWHCHRGVPAAGLRCAGESLCCTRQRLGPHGAAGAALCWHRGAAGTL</sequence>
<evidence type="ECO:0000256" key="4">
    <source>
        <dbReference type="ARBA" id="ARBA00023180"/>
    </source>
</evidence>
<evidence type="ECO:0000313" key="9">
    <source>
        <dbReference type="Proteomes" id="UP000472261"/>
    </source>
</evidence>
<proteinExistence type="predicted"/>
<dbReference type="GO" id="GO:0016020">
    <property type="term" value="C:membrane"/>
    <property type="evidence" value="ECO:0007669"/>
    <property type="project" value="InterPro"/>
</dbReference>